<dbReference type="KEGG" id="amob:HG15A2_09410"/>
<dbReference type="EMBL" id="CP036263">
    <property type="protein sequence ID" value="QDS97677.1"/>
    <property type="molecule type" value="Genomic_DNA"/>
</dbReference>
<dbReference type="OrthoDB" id="1550840at2"/>
<gene>
    <name evidence="1" type="ORF">HG15A2_09410</name>
</gene>
<reference evidence="1 2" key="1">
    <citation type="submission" date="2019-02" db="EMBL/GenBank/DDBJ databases">
        <title>Deep-cultivation of Planctomycetes and their phenomic and genomic characterization uncovers novel biology.</title>
        <authorList>
            <person name="Wiegand S."/>
            <person name="Jogler M."/>
            <person name="Boedeker C."/>
            <person name="Pinto D."/>
            <person name="Vollmers J."/>
            <person name="Rivas-Marin E."/>
            <person name="Kohn T."/>
            <person name="Peeters S.H."/>
            <person name="Heuer A."/>
            <person name="Rast P."/>
            <person name="Oberbeckmann S."/>
            <person name="Bunk B."/>
            <person name="Jeske O."/>
            <person name="Meyerdierks A."/>
            <person name="Storesund J.E."/>
            <person name="Kallscheuer N."/>
            <person name="Luecker S."/>
            <person name="Lage O.M."/>
            <person name="Pohl T."/>
            <person name="Merkel B.J."/>
            <person name="Hornburger P."/>
            <person name="Mueller R.-W."/>
            <person name="Bruemmer F."/>
            <person name="Labrenz M."/>
            <person name="Spormann A.M."/>
            <person name="Op den Camp H."/>
            <person name="Overmann J."/>
            <person name="Amann R."/>
            <person name="Jetten M.S.M."/>
            <person name="Mascher T."/>
            <person name="Medema M.H."/>
            <person name="Devos D.P."/>
            <person name="Kaster A.-K."/>
            <person name="Ovreas L."/>
            <person name="Rohde M."/>
            <person name="Galperin M.Y."/>
            <person name="Jogler C."/>
        </authorList>
    </citation>
    <scope>NUCLEOTIDE SEQUENCE [LARGE SCALE GENOMIC DNA]</scope>
    <source>
        <strain evidence="1 2">HG15A2</strain>
    </source>
</reference>
<keyword evidence="2" id="KW-1185">Reference proteome</keyword>
<proteinExistence type="predicted"/>
<dbReference type="RefSeq" id="WP_145058246.1">
    <property type="nucleotide sequence ID" value="NZ_CP036263.1"/>
</dbReference>
<evidence type="ECO:0000313" key="2">
    <source>
        <dbReference type="Proteomes" id="UP000319852"/>
    </source>
</evidence>
<accession>A0A517MSB4</accession>
<name>A0A517MSB4_9BACT</name>
<evidence type="ECO:0000313" key="1">
    <source>
        <dbReference type="EMBL" id="QDS97677.1"/>
    </source>
</evidence>
<sequence length="128" mass="14320">MSKHETPMTHWYWEQIGGTLIEEFKAVAKSATASPRWIDGVIVRDGAKRIVKSEEVDIKDQDIIVVQTKPGRSSMSLLGQAYFSAHLMQAFNPRSIISVALCHERDSVLTPIFESHPNMKVVVCPQAV</sequence>
<protein>
    <submittedName>
        <fullName evidence="1">Uncharacterized protein</fullName>
    </submittedName>
</protein>
<organism evidence="1 2">
    <name type="scientific">Adhaeretor mobilis</name>
    <dbReference type="NCBI Taxonomy" id="1930276"/>
    <lineage>
        <taxon>Bacteria</taxon>
        <taxon>Pseudomonadati</taxon>
        <taxon>Planctomycetota</taxon>
        <taxon>Planctomycetia</taxon>
        <taxon>Pirellulales</taxon>
        <taxon>Lacipirellulaceae</taxon>
        <taxon>Adhaeretor</taxon>
    </lineage>
</organism>
<dbReference type="AlphaFoldDB" id="A0A517MSB4"/>
<dbReference type="Proteomes" id="UP000319852">
    <property type="component" value="Chromosome"/>
</dbReference>